<accession>A0ABY9H6V0</accession>
<evidence type="ECO:0000313" key="2">
    <source>
        <dbReference type="Proteomes" id="UP001235344"/>
    </source>
</evidence>
<evidence type="ECO:0000313" key="1">
    <source>
        <dbReference type="EMBL" id="WLI74013.1"/>
    </source>
</evidence>
<proteinExistence type="predicted"/>
<reference evidence="1 2" key="1">
    <citation type="submission" date="2023-08" db="EMBL/GenBank/DDBJ databases">
        <title>Transcriptome Analysis of Halomonas alkalicola CICC 11012s to Identify the Genes Involved in Alkaline Tolerances.</title>
        <authorList>
            <person name="Zhai L."/>
        </authorList>
    </citation>
    <scope>NUCLEOTIDE SEQUENCE [LARGE SCALE GENOMIC DNA]</scope>
    <source>
        <strain evidence="1 2">CICC 11012s</strain>
    </source>
</reference>
<protein>
    <submittedName>
        <fullName evidence="1">Uncharacterized protein</fullName>
    </submittedName>
</protein>
<sequence>MREDNEAGPVTPTSLACGYCQRGWNEVEDPDQAFTYRYSPPTAVEYLCSTCYTPRISAPNALGIESYRGKSRIPTPGKLGMLAGSGGIVTHEGTLHLALPKAFVTKYGPGIYGQRGQIHEIGPGVRPLDILLELIYGDQIEVERGFLYIDLWGRKPDALMQGLSLTHSLSELWCNSEKGPFARDLLAHAATARELCRQGIADQGLKPSFWTPIRQAAQGAPLESLSDDMATWLKKVPDPQALLGALPINPHDRLELPAMMRSLIPRISADPAFLEEAP</sequence>
<dbReference type="EMBL" id="CP131913">
    <property type="protein sequence ID" value="WLI74013.1"/>
    <property type="molecule type" value="Genomic_DNA"/>
</dbReference>
<gene>
    <name evidence="1" type="ORF">B6N23_03540</name>
</gene>
<name>A0ABY9H6V0_9GAMM</name>
<dbReference type="Proteomes" id="UP001235344">
    <property type="component" value="Chromosome"/>
</dbReference>
<dbReference type="PROSITE" id="PS51257">
    <property type="entry name" value="PROKAR_LIPOPROTEIN"/>
    <property type="match status" value="1"/>
</dbReference>
<organism evidence="1 2">
    <name type="scientific">Halomonas alkalicola</name>
    <dbReference type="NCBI Taxonomy" id="1930622"/>
    <lineage>
        <taxon>Bacteria</taxon>
        <taxon>Pseudomonadati</taxon>
        <taxon>Pseudomonadota</taxon>
        <taxon>Gammaproteobacteria</taxon>
        <taxon>Oceanospirillales</taxon>
        <taxon>Halomonadaceae</taxon>
        <taxon>Halomonas</taxon>
    </lineage>
</organism>
<keyword evidence="2" id="KW-1185">Reference proteome</keyword>
<dbReference type="RefSeq" id="WP_305501898.1">
    <property type="nucleotide sequence ID" value="NZ_CP131913.1"/>
</dbReference>